<reference evidence="4 5" key="1">
    <citation type="submission" date="2017-07" db="EMBL/GenBank/DDBJ databases">
        <title>Amycolatopsis alba DSM 44262 Genome sequencing and assembly.</title>
        <authorList>
            <person name="Kaur N."/>
            <person name="Mayilraj S."/>
        </authorList>
    </citation>
    <scope>NUCLEOTIDE SEQUENCE [LARGE SCALE GENOMIC DNA]</scope>
    <source>
        <strain evidence="4 5">DSM 44262</strain>
    </source>
</reference>
<evidence type="ECO:0000256" key="2">
    <source>
        <dbReference type="ARBA" id="ARBA00022553"/>
    </source>
</evidence>
<evidence type="ECO:0000256" key="1">
    <source>
        <dbReference type="ARBA" id="ARBA00022450"/>
    </source>
</evidence>
<evidence type="ECO:0000313" key="5">
    <source>
        <dbReference type="Proteomes" id="UP000215563"/>
    </source>
</evidence>
<protein>
    <recommendedName>
        <fullName evidence="3">Carrier domain-containing protein</fullName>
    </recommendedName>
</protein>
<proteinExistence type="predicted"/>
<dbReference type="RefSeq" id="WP_020629277.1">
    <property type="nucleotide sequence ID" value="NZ_KB913032.1"/>
</dbReference>
<keyword evidence="5" id="KW-1185">Reference proteome</keyword>
<comment type="caution">
    <text evidence="4">The sequence shown here is derived from an EMBL/GenBank/DDBJ whole genome shotgun (WGS) entry which is preliminary data.</text>
</comment>
<dbReference type="OrthoDB" id="2085352at2"/>
<evidence type="ECO:0000259" key="3">
    <source>
        <dbReference type="Pfam" id="PF00550"/>
    </source>
</evidence>
<dbReference type="PROSITE" id="PS00012">
    <property type="entry name" value="PHOSPHOPANTETHEINE"/>
    <property type="match status" value="1"/>
</dbReference>
<sequence>MSDSTTANDTRDILGGYVQELIGIEEVGQDDLLLDIGGNSLIATMLANRVELAWDFRPTMIELMTCKFGELVDLCTERRGFHGK</sequence>
<evidence type="ECO:0000313" key="4">
    <source>
        <dbReference type="EMBL" id="OXM47963.1"/>
    </source>
</evidence>
<dbReference type="EMBL" id="NMQU01000068">
    <property type="protein sequence ID" value="OXM47963.1"/>
    <property type="molecule type" value="Genomic_DNA"/>
</dbReference>
<gene>
    <name evidence="4" type="ORF">CFP75_22960</name>
</gene>
<dbReference type="InterPro" id="IPR009081">
    <property type="entry name" value="PP-bd_ACP"/>
</dbReference>
<organism evidence="4 5">
    <name type="scientific">Amycolatopsis alba DSM 44262</name>
    <dbReference type="NCBI Taxonomy" id="1125972"/>
    <lineage>
        <taxon>Bacteria</taxon>
        <taxon>Bacillati</taxon>
        <taxon>Actinomycetota</taxon>
        <taxon>Actinomycetes</taxon>
        <taxon>Pseudonocardiales</taxon>
        <taxon>Pseudonocardiaceae</taxon>
        <taxon>Amycolatopsis</taxon>
    </lineage>
</organism>
<accession>A0A229RMU0</accession>
<dbReference type="Pfam" id="PF00550">
    <property type="entry name" value="PP-binding"/>
    <property type="match status" value="1"/>
</dbReference>
<dbReference type="Gene3D" id="1.10.1200.10">
    <property type="entry name" value="ACP-like"/>
    <property type="match status" value="1"/>
</dbReference>
<dbReference type="InterPro" id="IPR036736">
    <property type="entry name" value="ACP-like_sf"/>
</dbReference>
<dbReference type="SUPFAM" id="SSF47336">
    <property type="entry name" value="ACP-like"/>
    <property type="match status" value="1"/>
</dbReference>
<keyword evidence="1" id="KW-0596">Phosphopantetheine</keyword>
<name>A0A229RMU0_AMYAL</name>
<feature type="domain" description="Carrier" evidence="3">
    <location>
        <begin position="16"/>
        <end position="66"/>
    </location>
</feature>
<dbReference type="Proteomes" id="UP000215563">
    <property type="component" value="Unassembled WGS sequence"/>
</dbReference>
<dbReference type="InterPro" id="IPR006162">
    <property type="entry name" value="Ppantetheine_attach_site"/>
</dbReference>
<keyword evidence="2" id="KW-0597">Phosphoprotein</keyword>
<dbReference type="AlphaFoldDB" id="A0A229RMU0"/>